<dbReference type="GO" id="GO:0032991">
    <property type="term" value="C:protein-containing complex"/>
    <property type="evidence" value="ECO:0007669"/>
    <property type="project" value="UniProtKB-ARBA"/>
</dbReference>
<dbReference type="Pfam" id="PF01588">
    <property type="entry name" value="tRNA_bind"/>
    <property type="match status" value="1"/>
</dbReference>
<dbReference type="GO" id="GO:0005737">
    <property type="term" value="C:cytoplasm"/>
    <property type="evidence" value="ECO:0007669"/>
    <property type="project" value="UniProtKB-SubCell"/>
</dbReference>
<evidence type="ECO:0000256" key="6">
    <source>
        <dbReference type="PROSITE-ProRule" id="PRU00209"/>
    </source>
</evidence>
<name>A0A9Q0HGS4_9POAL</name>
<dbReference type="FunFam" id="2.40.50.140:FF:000047">
    <property type="entry name" value="tyrosine--tRNA ligase, cytoplasmic isoform X2"/>
    <property type="match status" value="1"/>
</dbReference>
<dbReference type="InterPro" id="IPR036282">
    <property type="entry name" value="Glutathione-S-Trfase_C_sf"/>
</dbReference>
<dbReference type="Gene3D" id="2.40.50.140">
    <property type="entry name" value="Nucleic acid-binding proteins"/>
    <property type="match status" value="1"/>
</dbReference>
<feature type="domain" description="TRNA-binding" evidence="9">
    <location>
        <begin position="267"/>
        <end position="370"/>
    </location>
</feature>
<sequence>MSPREPGGVFFFSQQPQHRSPVARNQMGMSSVDQHSTATRNKVIAFALCKHLSVDPSKVSTKVIEESNINGLISSIMTPLPDQDEVMKWVEFSSKFDGKADTTKSMLNTLNNDLSQKSVLVGPGYSPSVADIIVLPTIHPSMSSLAKTDLKNLPHLFRWADYIQNVVDFGGSIEKIQVDKAPFSPYIASSKKNEKAEVEPASKKEAIVQSKKEATAPKNAEKPSSSTDSEKKKKTTAEEKGKGKSDKKTEEKKKAPEEPAAKDAECSVSLLNIQVGRILSAKKHPSADSLLVEEIDVGEGTARQVVSGLAKYCTPEELTNRLVVLITNVQPGKLRDVMSCGLVLCASNEDHTKVEPLIPPNGAKIGERVAFAGFDGKPEDVLNPKKKQLDKITPHLYTDENCVATFKGVPFMTSAGPCTSSIPKASIK</sequence>
<dbReference type="SUPFAM" id="SSF50249">
    <property type="entry name" value="Nucleic acid-binding proteins"/>
    <property type="match status" value="1"/>
</dbReference>
<feature type="domain" description="GST C-terminal" evidence="8">
    <location>
        <begin position="62"/>
        <end position="183"/>
    </location>
</feature>
<feature type="compositionally biased region" description="Basic and acidic residues" evidence="7">
    <location>
        <begin position="228"/>
        <end position="261"/>
    </location>
</feature>
<dbReference type="GO" id="GO:0006412">
    <property type="term" value="P:translation"/>
    <property type="evidence" value="ECO:0007669"/>
    <property type="project" value="UniProtKB-KW"/>
</dbReference>
<evidence type="ECO:0000256" key="2">
    <source>
        <dbReference type="ARBA" id="ARBA00022490"/>
    </source>
</evidence>
<dbReference type="PANTHER" id="PTHR11586">
    <property type="entry name" value="TRNA-AMINOACYLATION COFACTOR ARC1 FAMILY MEMBER"/>
    <property type="match status" value="1"/>
</dbReference>
<evidence type="ECO:0000256" key="3">
    <source>
        <dbReference type="ARBA" id="ARBA00022555"/>
    </source>
</evidence>
<dbReference type="PROSITE" id="PS50886">
    <property type="entry name" value="TRBD"/>
    <property type="match status" value="1"/>
</dbReference>
<feature type="region of interest" description="Disordered" evidence="7">
    <location>
        <begin position="190"/>
        <end position="261"/>
    </location>
</feature>
<dbReference type="AlphaFoldDB" id="A0A9Q0HGS4"/>
<dbReference type="EMBL" id="JAMQYH010000005">
    <property type="protein sequence ID" value="KAJ1686636.1"/>
    <property type="molecule type" value="Genomic_DNA"/>
</dbReference>
<proteinExistence type="predicted"/>
<accession>A0A9Q0HGS4</accession>
<dbReference type="CDD" id="cd02799">
    <property type="entry name" value="tRNA_bind_EMAP-II_like"/>
    <property type="match status" value="1"/>
</dbReference>
<dbReference type="InterPro" id="IPR002547">
    <property type="entry name" value="tRNA-bd_dom"/>
</dbReference>
<keyword evidence="5" id="KW-0648">Protein biosynthesis</keyword>
<evidence type="ECO:0008006" key="12">
    <source>
        <dbReference type="Google" id="ProtNLM"/>
    </source>
</evidence>
<evidence type="ECO:0000256" key="4">
    <source>
        <dbReference type="ARBA" id="ARBA00022884"/>
    </source>
</evidence>
<dbReference type="Pfam" id="PF21972">
    <property type="entry name" value="Arc1p_N_like"/>
    <property type="match status" value="1"/>
</dbReference>
<protein>
    <recommendedName>
        <fullName evidence="12">tRNA-binding domain-containing protein</fullName>
    </recommendedName>
</protein>
<comment type="subcellular location">
    <subcellularLocation>
        <location evidence="1">Cytoplasm</location>
    </subcellularLocation>
</comment>
<dbReference type="PROSITE" id="PS50405">
    <property type="entry name" value="GST_CTER"/>
    <property type="match status" value="1"/>
</dbReference>
<evidence type="ECO:0000259" key="8">
    <source>
        <dbReference type="PROSITE" id="PS50405"/>
    </source>
</evidence>
<dbReference type="OrthoDB" id="197206at2759"/>
<keyword evidence="4 6" id="KW-0694">RNA-binding</keyword>
<evidence type="ECO:0000256" key="5">
    <source>
        <dbReference type="ARBA" id="ARBA00022917"/>
    </source>
</evidence>
<dbReference type="InterPro" id="IPR053836">
    <property type="entry name" value="Arc1-like_N"/>
</dbReference>
<evidence type="ECO:0000313" key="11">
    <source>
        <dbReference type="Proteomes" id="UP001151287"/>
    </source>
</evidence>
<dbReference type="GO" id="GO:0000049">
    <property type="term" value="F:tRNA binding"/>
    <property type="evidence" value="ECO:0007669"/>
    <property type="project" value="UniProtKB-UniRule"/>
</dbReference>
<evidence type="ECO:0000313" key="10">
    <source>
        <dbReference type="EMBL" id="KAJ1686636.1"/>
    </source>
</evidence>
<gene>
    <name evidence="10" type="ORF">LUZ63_018026</name>
</gene>
<dbReference type="Proteomes" id="UP001151287">
    <property type="component" value="Unassembled WGS sequence"/>
</dbReference>
<comment type="caution">
    <text evidence="10">The sequence shown here is derived from an EMBL/GenBank/DDBJ whole genome shotgun (WGS) entry which is preliminary data.</text>
</comment>
<keyword evidence="11" id="KW-1185">Reference proteome</keyword>
<evidence type="ECO:0000259" key="9">
    <source>
        <dbReference type="PROSITE" id="PS50886"/>
    </source>
</evidence>
<dbReference type="PANTHER" id="PTHR11586:SF33">
    <property type="entry name" value="AMINOACYL TRNA SYNTHASE COMPLEX-INTERACTING MULTIFUNCTIONAL PROTEIN 1"/>
    <property type="match status" value="1"/>
</dbReference>
<keyword evidence="2" id="KW-0963">Cytoplasm</keyword>
<dbReference type="InterPro" id="IPR012340">
    <property type="entry name" value="NA-bd_OB-fold"/>
</dbReference>
<feature type="compositionally biased region" description="Basic and acidic residues" evidence="7">
    <location>
        <begin position="191"/>
        <end position="221"/>
    </location>
</feature>
<organism evidence="10 11">
    <name type="scientific">Rhynchospora breviuscula</name>
    <dbReference type="NCBI Taxonomy" id="2022672"/>
    <lineage>
        <taxon>Eukaryota</taxon>
        <taxon>Viridiplantae</taxon>
        <taxon>Streptophyta</taxon>
        <taxon>Embryophyta</taxon>
        <taxon>Tracheophyta</taxon>
        <taxon>Spermatophyta</taxon>
        <taxon>Magnoliopsida</taxon>
        <taxon>Liliopsida</taxon>
        <taxon>Poales</taxon>
        <taxon>Cyperaceae</taxon>
        <taxon>Cyperoideae</taxon>
        <taxon>Rhynchosporeae</taxon>
        <taxon>Rhynchospora</taxon>
    </lineage>
</organism>
<dbReference type="SUPFAM" id="SSF47616">
    <property type="entry name" value="GST C-terminal domain-like"/>
    <property type="match status" value="1"/>
</dbReference>
<evidence type="ECO:0000256" key="7">
    <source>
        <dbReference type="SAM" id="MobiDB-lite"/>
    </source>
</evidence>
<dbReference type="InterPro" id="IPR010987">
    <property type="entry name" value="Glutathione-S-Trfase_C-like"/>
</dbReference>
<dbReference type="InterPro" id="IPR051270">
    <property type="entry name" value="Tyrosine-tRNA_ligase_regulator"/>
</dbReference>
<reference evidence="10" key="1">
    <citation type="journal article" date="2022" name="Cell">
        <title>Repeat-based holocentromeres influence genome architecture and karyotype evolution.</title>
        <authorList>
            <person name="Hofstatter P.G."/>
            <person name="Thangavel G."/>
            <person name="Lux T."/>
            <person name="Neumann P."/>
            <person name="Vondrak T."/>
            <person name="Novak P."/>
            <person name="Zhang M."/>
            <person name="Costa L."/>
            <person name="Castellani M."/>
            <person name="Scott A."/>
            <person name="Toegelov H."/>
            <person name="Fuchs J."/>
            <person name="Mata-Sucre Y."/>
            <person name="Dias Y."/>
            <person name="Vanzela A.L.L."/>
            <person name="Huettel B."/>
            <person name="Almeida C.C.S."/>
            <person name="Simkova H."/>
            <person name="Souza G."/>
            <person name="Pedrosa-Harand A."/>
            <person name="Macas J."/>
            <person name="Mayer K.F.X."/>
            <person name="Houben A."/>
            <person name="Marques A."/>
        </authorList>
    </citation>
    <scope>NUCLEOTIDE SEQUENCE</scope>
    <source>
        <strain evidence="10">RhyBre1mFocal</strain>
    </source>
</reference>
<keyword evidence="3 6" id="KW-0820">tRNA-binding</keyword>
<dbReference type="Gene3D" id="1.20.1050.130">
    <property type="match status" value="1"/>
</dbReference>
<evidence type="ECO:0000256" key="1">
    <source>
        <dbReference type="ARBA" id="ARBA00004496"/>
    </source>
</evidence>